<keyword evidence="2" id="KW-1185">Reference proteome</keyword>
<dbReference type="Proteomes" id="UP000195338">
    <property type="component" value="Unassembled WGS sequence"/>
</dbReference>
<comment type="caution">
    <text evidence="1">The sequence shown here is derived from an EMBL/GenBank/DDBJ whole genome shotgun (WGS) entry which is preliminary data.</text>
</comment>
<dbReference type="EMBL" id="FLUX01000051">
    <property type="protein sequence ID" value="SBW28486.1"/>
    <property type="molecule type" value="Genomic_DNA"/>
</dbReference>
<evidence type="ECO:0000313" key="2">
    <source>
        <dbReference type="Proteomes" id="UP000195338"/>
    </source>
</evidence>
<gene>
    <name evidence="1" type="ORF">BN4901_4739</name>
</gene>
<sequence>MTLKHFFNDRMNFFFILQPFSQNHIVDIPGVSYVPHIPYFS</sequence>
<protein>
    <submittedName>
        <fullName evidence="1">Uncharacterized protein</fullName>
    </submittedName>
</protein>
<proteinExistence type="predicted"/>
<accession>A0ABY0JW62</accession>
<organism evidence="1 2">
    <name type="scientific">Citrobacter europaeus</name>
    <dbReference type="NCBI Taxonomy" id="1914243"/>
    <lineage>
        <taxon>Bacteria</taxon>
        <taxon>Pseudomonadati</taxon>
        <taxon>Pseudomonadota</taxon>
        <taxon>Gammaproteobacteria</taxon>
        <taxon>Enterobacterales</taxon>
        <taxon>Enterobacteriaceae</taxon>
        <taxon>Citrobacter</taxon>
    </lineage>
</organism>
<reference evidence="1 2" key="1">
    <citation type="submission" date="2016-04" db="EMBL/GenBank/DDBJ databases">
        <authorList>
            <person name="Mornico D."/>
        </authorList>
    </citation>
    <scope>NUCLEOTIDE SEQUENCE [LARGE SCALE GENOMIC DNA]</scope>
    <source>
        <strain evidence="1 2">A121</strain>
    </source>
</reference>
<name>A0ABY0JW62_9ENTR</name>
<evidence type="ECO:0000313" key="1">
    <source>
        <dbReference type="EMBL" id="SBW28486.1"/>
    </source>
</evidence>